<dbReference type="SUPFAM" id="SSF53448">
    <property type="entry name" value="Nucleotide-diphospho-sugar transferases"/>
    <property type="match status" value="1"/>
</dbReference>
<accession>H6NB80</accession>
<evidence type="ECO:0000256" key="3">
    <source>
        <dbReference type="ARBA" id="ARBA00022723"/>
    </source>
</evidence>
<evidence type="ECO:0000313" key="9">
    <source>
        <dbReference type="EMBL" id="AFC32048.1"/>
    </source>
</evidence>
<evidence type="ECO:0000256" key="5">
    <source>
        <dbReference type="ARBA" id="ARBA00022842"/>
    </source>
</evidence>
<reference evidence="9 10" key="1">
    <citation type="journal article" date="2012" name="J. Bacteriol.">
        <title>Complete Genome Sequence of Paenibacillus mucilaginosus 3016, a Bacterium Functional as Microbial Fertilizer.</title>
        <authorList>
            <person name="Ma M."/>
            <person name="Wang Z."/>
            <person name="Li L."/>
            <person name="Jiang X."/>
            <person name="Guan D."/>
            <person name="Cao F."/>
            <person name="Chen H."/>
            <person name="Wang X."/>
            <person name="Shen D."/>
            <person name="Du B."/>
            <person name="Li J."/>
        </authorList>
    </citation>
    <scope>NUCLEOTIDE SEQUENCE [LARGE SCALE GENOMIC DNA]</scope>
    <source>
        <strain evidence="9 10">3016</strain>
    </source>
</reference>
<dbReference type="Pfam" id="PF12804">
    <property type="entry name" value="NTP_transf_3"/>
    <property type="match status" value="1"/>
</dbReference>
<evidence type="ECO:0000259" key="8">
    <source>
        <dbReference type="Pfam" id="PF12804"/>
    </source>
</evidence>
<dbReference type="GO" id="GO:0006777">
    <property type="term" value="P:Mo-molybdopterin cofactor biosynthetic process"/>
    <property type="evidence" value="ECO:0007669"/>
    <property type="project" value="UniProtKB-KW"/>
</dbReference>
<dbReference type="PANTHER" id="PTHR19136">
    <property type="entry name" value="MOLYBDENUM COFACTOR GUANYLYLTRANSFERASE"/>
    <property type="match status" value="1"/>
</dbReference>
<dbReference type="PANTHER" id="PTHR19136:SF81">
    <property type="entry name" value="MOLYBDENUM COFACTOR GUANYLYLTRANSFERASE"/>
    <property type="match status" value="1"/>
</dbReference>
<feature type="domain" description="MobA-like NTP transferase" evidence="8">
    <location>
        <begin position="4"/>
        <end position="155"/>
    </location>
</feature>
<dbReference type="Proteomes" id="UP000007523">
    <property type="component" value="Chromosome"/>
</dbReference>
<keyword evidence="4" id="KW-0547">Nucleotide-binding</keyword>
<keyword evidence="5" id="KW-0460">Magnesium</keyword>
<dbReference type="HOGENOM" id="CLU_055597_2_1_9"/>
<evidence type="ECO:0000256" key="7">
    <source>
        <dbReference type="ARBA" id="ARBA00023150"/>
    </source>
</evidence>
<sequence length="205" mass="22640">MMTGIILAGGAMRRLRGREAGLLPYAEGTILERQLQVMESCCSEIILVTDDPRRYLEHVPRHVRVLADYYEGRGPLGGLHAGVALAQNNAVWVTGYAMPCVSPQAALRLLERMTREGNLACLPKGEQGLFPLHGVFSTRCLDPLEEVLQGEVSVQEWSALLDRLTISAVDEAELAAEGIEPGYMLRVRHAEDYWRALAQDAASRQ</sequence>
<dbReference type="GO" id="GO:0046872">
    <property type="term" value="F:metal ion binding"/>
    <property type="evidence" value="ECO:0007669"/>
    <property type="project" value="UniProtKB-KW"/>
</dbReference>
<evidence type="ECO:0000256" key="6">
    <source>
        <dbReference type="ARBA" id="ARBA00023134"/>
    </source>
</evidence>
<name>H6NB80_9BACL</name>
<keyword evidence="7" id="KW-0501">Molybdenum cofactor biosynthesis</keyword>
<dbReference type="CDD" id="cd02503">
    <property type="entry name" value="MobA"/>
    <property type="match status" value="1"/>
</dbReference>
<evidence type="ECO:0000313" key="10">
    <source>
        <dbReference type="Proteomes" id="UP000007523"/>
    </source>
</evidence>
<keyword evidence="1" id="KW-0963">Cytoplasm</keyword>
<dbReference type="RefSeq" id="WP_014371521.1">
    <property type="nucleotide sequence ID" value="NC_016935.1"/>
</dbReference>
<dbReference type="GO" id="GO:0016779">
    <property type="term" value="F:nucleotidyltransferase activity"/>
    <property type="evidence" value="ECO:0007669"/>
    <property type="project" value="UniProtKB-ARBA"/>
</dbReference>
<dbReference type="InterPro" id="IPR029044">
    <property type="entry name" value="Nucleotide-diphossugar_trans"/>
</dbReference>
<dbReference type="EMBL" id="CP003235">
    <property type="protein sequence ID" value="AFC32048.1"/>
    <property type="molecule type" value="Genomic_DNA"/>
</dbReference>
<dbReference type="Gene3D" id="3.90.550.10">
    <property type="entry name" value="Spore Coat Polysaccharide Biosynthesis Protein SpsA, Chain A"/>
    <property type="match status" value="1"/>
</dbReference>
<keyword evidence="10" id="KW-1185">Reference proteome</keyword>
<protein>
    <submittedName>
        <fullName evidence="9">Molybdopterin-guanine dinucleotide biosynthesis protein A</fullName>
    </submittedName>
</protein>
<keyword evidence="6" id="KW-0342">GTP-binding</keyword>
<keyword evidence="3" id="KW-0479">Metal-binding</keyword>
<dbReference type="STRING" id="1116391.PM3016_5345"/>
<gene>
    <name evidence="9" type="ORF">PM3016_5345</name>
</gene>
<dbReference type="AlphaFoldDB" id="H6NB80"/>
<keyword evidence="2" id="KW-0808">Transferase</keyword>
<evidence type="ECO:0000256" key="4">
    <source>
        <dbReference type="ARBA" id="ARBA00022741"/>
    </source>
</evidence>
<dbReference type="KEGG" id="pmq:PM3016_5345"/>
<evidence type="ECO:0000256" key="2">
    <source>
        <dbReference type="ARBA" id="ARBA00022679"/>
    </source>
</evidence>
<evidence type="ECO:0000256" key="1">
    <source>
        <dbReference type="ARBA" id="ARBA00022490"/>
    </source>
</evidence>
<dbReference type="InterPro" id="IPR013482">
    <property type="entry name" value="Molybde_CF_guanTrfase"/>
</dbReference>
<organism evidence="9 10">
    <name type="scientific">Paenibacillus mucilaginosus 3016</name>
    <dbReference type="NCBI Taxonomy" id="1116391"/>
    <lineage>
        <taxon>Bacteria</taxon>
        <taxon>Bacillati</taxon>
        <taxon>Bacillota</taxon>
        <taxon>Bacilli</taxon>
        <taxon>Bacillales</taxon>
        <taxon>Paenibacillaceae</taxon>
        <taxon>Paenibacillus</taxon>
    </lineage>
</organism>
<dbReference type="InterPro" id="IPR025877">
    <property type="entry name" value="MobA-like_NTP_Trfase"/>
</dbReference>
<dbReference type="GO" id="GO:0005525">
    <property type="term" value="F:GTP binding"/>
    <property type="evidence" value="ECO:0007669"/>
    <property type="project" value="UniProtKB-KW"/>
</dbReference>
<proteinExistence type="predicted"/>